<feature type="non-terminal residue" evidence="3">
    <location>
        <position position="1158"/>
    </location>
</feature>
<feature type="compositionally biased region" description="Low complexity" evidence="1">
    <location>
        <begin position="1108"/>
        <end position="1158"/>
    </location>
</feature>
<dbReference type="GO" id="GO:0008061">
    <property type="term" value="F:chitin binding"/>
    <property type="evidence" value="ECO:0007669"/>
    <property type="project" value="InterPro"/>
</dbReference>
<dbReference type="SMART" id="SM00494">
    <property type="entry name" value="ChtBD2"/>
    <property type="match status" value="11"/>
</dbReference>
<feature type="domain" description="Chitin-binding type-2" evidence="2">
    <location>
        <begin position="669"/>
        <end position="742"/>
    </location>
</feature>
<evidence type="ECO:0000313" key="4">
    <source>
        <dbReference type="Proteomes" id="UP001162162"/>
    </source>
</evidence>
<feature type="compositionally biased region" description="Low complexity" evidence="1">
    <location>
        <begin position="792"/>
        <end position="882"/>
    </location>
</feature>
<evidence type="ECO:0000259" key="2">
    <source>
        <dbReference type="PROSITE" id="PS50940"/>
    </source>
</evidence>
<protein>
    <recommendedName>
        <fullName evidence="2">Chitin-binding type-2 domain-containing protein</fullName>
    </recommendedName>
</protein>
<dbReference type="EMBL" id="JAPWTK010000021">
    <property type="protein sequence ID" value="KAJ8957694.1"/>
    <property type="molecule type" value="Genomic_DNA"/>
</dbReference>
<name>A0AAV8Z2W8_9CUCU</name>
<accession>A0AAV8Z2W8</accession>
<feature type="region of interest" description="Disordered" evidence="1">
    <location>
        <begin position="792"/>
        <end position="1158"/>
    </location>
</feature>
<dbReference type="GO" id="GO:0005576">
    <property type="term" value="C:extracellular region"/>
    <property type="evidence" value="ECO:0007669"/>
    <property type="project" value="InterPro"/>
</dbReference>
<dbReference type="PANTHER" id="PTHR23202">
    <property type="entry name" value="WASP INTERACTING PROTEIN-RELATED"/>
    <property type="match status" value="1"/>
</dbReference>
<feature type="region of interest" description="Disordered" evidence="1">
    <location>
        <begin position="55"/>
        <end position="77"/>
    </location>
</feature>
<proteinExistence type="predicted"/>
<dbReference type="Proteomes" id="UP001162162">
    <property type="component" value="Unassembled WGS sequence"/>
</dbReference>
<dbReference type="PROSITE" id="PS50940">
    <property type="entry name" value="CHIT_BIND_II"/>
    <property type="match status" value="2"/>
</dbReference>
<dbReference type="PANTHER" id="PTHR23202:SF124">
    <property type="entry name" value="C2H2-TYPE DOMAIN-CONTAINING PROTEIN-RELATED"/>
    <property type="match status" value="1"/>
</dbReference>
<dbReference type="AlphaFoldDB" id="A0AAV8Z2W8"/>
<evidence type="ECO:0000256" key="1">
    <source>
        <dbReference type="SAM" id="MobiDB-lite"/>
    </source>
</evidence>
<sequence length="1158" mass="124317">MFPTCESSTKYTCPVDNMYLECVETDDGSYYLVIRTCPSRQIFDESILECIVEDSSSSPSSSTATSTDTTESSSSFSSTTASSEIIGYFPKCTSTRKYTCPVYNMYYECVETDDEHYELLVKTCPSLQIFDENSLQCIVDESSVTIPTCTGPGKYPCPINKKYYECVESDEGDYQLVVRTCSSGDIFDRKTLDCVTDNTDMFPTCESSTKYTCPVDNMYFGCVETDDGSYYLVVRTCPSRQIFDESILECIVEDSSSSLSSSTATSKDTTGYFPRCTSIRNYTCPVYNMYYECVEVDDGYYELLVKTCPSLQIFDENSLQCIVDKSSVTIPTCAGPGKYPCPITNKYYECVESDEGDYQLVVRTCSSEEIFDRKTLDCVPDNTDMFPTCESSTKYTCPVDNMYFECVETDDGSYYRVVRTCPSRQIFDGSILECIVEDSSSTLSSSTAISTDTTGYFPKCTSTRNYTCHVYNMYYECVEVDDGYYEMLVKTCPSLQIFDENSLQCIVDKSSVTIPTCTGPGKYPCPIYNKYYECVESDEGDYQLVVRTCSSGEIFDRKTLDCVLDNTDMFPTCESSTKYTCPVDNMYFECVETDDGSFYLVVRTCPPGQIFDESSLQCTTRGYFPKCTSTRNYTCPVYNMYYKCVETDDGSYEMLVKTCPSLQIFDENSLQCIVDESSVTVPTCTGPDKYPCPISKKYYECVESDEGDYQLVVRTCSSGEIFDRKTLDCVPDNTDIFLTCESSTKYMCPVNNMYFECVETDDGSYDLVVKTCPSRQIFDESILQCTIEGTTTDSSSTIQSTTETGSSLSSSSSSTSTEVTESSASTSSNTITSSDTIESSSPSLSTVTSTKATETSLSTEPSTESSSLSSSSSSESEISPITATGTSLSTDSGTESSRAGSSSSASDTSTIAATETSLSTESSTESSGAGSSSSSASETSTIAATDSSLSTDSGTESSSAGSSSSSASETSTIAATETSLSTEYGTESSSAGSSSSSASETSPIAATEQTSTESGTESSSAGSSSSSASETSTIASTETSLSSDTGTESNNADSSSSSASETSTIASTEQTSTESSTESSSAGSSSSSASETNTMASTETSLSSDTGTESNNADSSSSSASETSTIASTEQTSTESSTESSSAGSSSSSASETNTMAS</sequence>
<feature type="compositionally biased region" description="Low complexity" evidence="1">
    <location>
        <begin position="891"/>
        <end position="1101"/>
    </location>
</feature>
<feature type="domain" description="Chitin-binding type-2" evidence="2">
    <location>
        <begin position="559"/>
        <end position="629"/>
    </location>
</feature>
<organism evidence="3 4">
    <name type="scientific">Aromia moschata</name>
    <dbReference type="NCBI Taxonomy" id="1265417"/>
    <lineage>
        <taxon>Eukaryota</taxon>
        <taxon>Metazoa</taxon>
        <taxon>Ecdysozoa</taxon>
        <taxon>Arthropoda</taxon>
        <taxon>Hexapoda</taxon>
        <taxon>Insecta</taxon>
        <taxon>Pterygota</taxon>
        <taxon>Neoptera</taxon>
        <taxon>Endopterygota</taxon>
        <taxon>Coleoptera</taxon>
        <taxon>Polyphaga</taxon>
        <taxon>Cucujiformia</taxon>
        <taxon>Chrysomeloidea</taxon>
        <taxon>Cerambycidae</taxon>
        <taxon>Cerambycinae</taxon>
        <taxon>Callichromatini</taxon>
        <taxon>Aromia</taxon>
    </lineage>
</organism>
<gene>
    <name evidence="3" type="ORF">NQ318_017586</name>
</gene>
<keyword evidence="4" id="KW-1185">Reference proteome</keyword>
<dbReference type="InterPro" id="IPR002557">
    <property type="entry name" value="Chitin-bd_dom"/>
</dbReference>
<reference evidence="3" key="1">
    <citation type="journal article" date="2023" name="Insect Mol. Biol.">
        <title>Genome sequencing provides insights into the evolution of gene families encoding plant cell wall-degrading enzymes in longhorned beetles.</title>
        <authorList>
            <person name="Shin N.R."/>
            <person name="Okamura Y."/>
            <person name="Kirsch R."/>
            <person name="Pauchet Y."/>
        </authorList>
    </citation>
    <scope>NUCLEOTIDE SEQUENCE</scope>
    <source>
        <strain evidence="3">AMC_N1</strain>
    </source>
</reference>
<comment type="caution">
    <text evidence="3">The sequence shown here is derived from an EMBL/GenBank/DDBJ whole genome shotgun (WGS) entry which is preliminary data.</text>
</comment>
<evidence type="ECO:0000313" key="3">
    <source>
        <dbReference type="EMBL" id="KAJ8957694.1"/>
    </source>
</evidence>